<proteinExistence type="predicted"/>
<protein>
    <submittedName>
        <fullName evidence="1">Uncharacterized protein</fullName>
    </submittedName>
</protein>
<dbReference type="AlphaFoldDB" id="A0A7K3WUC5"/>
<evidence type="ECO:0000313" key="1">
    <source>
        <dbReference type="EMBL" id="NEN24641.1"/>
    </source>
</evidence>
<reference evidence="1 2" key="1">
    <citation type="submission" date="2020-02" db="EMBL/GenBank/DDBJ databases">
        <title>Out from the shadows clarifying the taxonomy of the family Cryomorphaceae and related taxa by utilizing the GTDB taxonomic framework.</title>
        <authorList>
            <person name="Bowman J.P."/>
        </authorList>
    </citation>
    <scope>NUCLEOTIDE SEQUENCE [LARGE SCALE GENOMIC DNA]</scope>
    <source>
        <strain evidence="1 2">QSSC 1-22</strain>
    </source>
</reference>
<evidence type="ECO:0000313" key="2">
    <source>
        <dbReference type="Proteomes" id="UP000486602"/>
    </source>
</evidence>
<sequence length="45" mass="5077">MFETQVAEKQVNLTVQSADLPTGIVIYKLYMNNTEVETGKLISMK</sequence>
<organism evidence="1 2">
    <name type="scientific">Cryomorpha ignava</name>
    <dbReference type="NCBI Taxonomy" id="101383"/>
    <lineage>
        <taxon>Bacteria</taxon>
        <taxon>Pseudomonadati</taxon>
        <taxon>Bacteroidota</taxon>
        <taxon>Flavobacteriia</taxon>
        <taxon>Flavobacteriales</taxon>
        <taxon>Cryomorphaceae</taxon>
        <taxon>Cryomorpha</taxon>
    </lineage>
</organism>
<dbReference type="RefSeq" id="WP_163286036.1">
    <property type="nucleotide sequence ID" value="NZ_JAAGVY010000030.1"/>
</dbReference>
<gene>
    <name evidence="1" type="ORF">G3O08_14130</name>
</gene>
<accession>A0A7K3WUC5</accession>
<dbReference type="EMBL" id="JAAGVY010000030">
    <property type="protein sequence ID" value="NEN24641.1"/>
    <property type="molecule type" value="Genomic_DNA"/>
</dbReference>
<comment type="caution">
    <text evidence="1">The sequence shown here is derived from an EMBL/GenBank/DDBJ whole genome shotgun (WGS) entry which is preliminary data.</text>
</comment>
<dbReference type="Proteomes" id="UP000486602">
    <property type="component" value="Unassembled WGS sequence"/>
</dbReference>
<keyword evidence="2" id="KW-1185">Reference proteome</keyword>
<name>A0A7K3WUC5_9FLAO</name>